<evidence type="ECO:0000313" key="1">
    <source>
        <dbReference type="EMBL" id="RDW94618.1"/>
    </source>
</evidence>
<proteinExistence type="predicted"/>
<sequence>MGLKKAWRAVSTGWVVEFPDRERGPEDIFSSISARRQSCCATVEPGSSRASKHQRIFSVAGMASPPPEYEVEVEITSSEDLNRPISRGRTVRETYPAGTIQAECSLSPIEHVSTRSSTQPSSNARLEFQVISRPAQQPIQQSLQQGPPPYTKPPQFRTPSAWIPHMSNSQTRHWLTEHFLAVTHDLVLASQLANKYRYGNGNTLFRMSFGDLCDVDGVKWAEVVWKALGR</sequence>
<dbReference type="OrthoDB" id="10291220at2759"/>
<reference evidence="1 2" key="1">
    <citation type="journal article" date="2018" name="IMA Fungus">
        <title>IMA Genome-F 9: Draft genome sequence of Annulohypoxylon stygium, Aspergillus mulundensis, Berkeleyomyces basicola (syn. Thielaviopsis basicola), Ceratocystis smalleyi, two Cercospora beticola strains, Coleophoma cylindrospora, Fusarium fracticaudum, Phialophora cf. hyalina, and Morchella septimelata.</title>
        <authorList>
            <person name="Wingfield B.D."/>
            <person name="Bills G.F."/>
            <person name="Dong Y."/>
            <person name="Huang W."/>
            <person name="Nel W.J."/>
            <person name="Swalarsk-Parry B.S."/>
            <person name="Vaghefi N."/>
            <person name="Wilken P.M."/>
            <person name="An Z."/>
            <person name="de Beer Z.W."/>
            <person name="De Vos L."/>
            <person name="Chen L."/>
            <person name="Duong T.A."/>
            <person name="Gao Y."/>
            <person name="Hammerbacher A."/>
            <person name="Kikkert J.R."/>
            <person name="Li Y."/>
            <person name="Li H."/>
            <person name="Li K."/>
            <person name="Li Q."/>
            <person name="Liu X."/>
            <person name="Ma X."/>
            <person name="Naidoo K."/>
            <person name="Pethybridge S.J."/>
            <person name="Sun J."/>
            <person name="Steenkamp E.T."/>
            <person name="van der Nest M.A."/>
            <person name="van Wyk S."/>
            <person name="Wingfield M.J."/>
            <person name="Xiong C."/>
            <person name="Yue Q."/>
            <person name="Zhang X."/>
        </authorList>
    </citation>
    <scope>NUCLEOTIDE SEQUENCE [LARGE SCALE GENOMIC DNA]</scope>
    <source>
        <strain evidence="1 2">BP5796</strain>
    </source>
</reference>
<protein>
    <submittedName>
        <fullName evidence="1">Uncharacterized protein</fullName>
    </submittedName>
</protein>
<dbReference type="EMBL" id="PDLN01000001">
    <property type="protein sequence ID" value="RDW94618.1"/>
    <property type="molecule type" value="Genomic_DNA"/>
</dbReference>
<evidence type="ECO:0000313" key="2">
    <source>
        <dbReference type="Proteomes" id="UP000256328"/>
    </source>
</evidence>
<accession>A0A3D8T9D2</accession>
<organism evidence="1 2">
    <name type="scientific">Coleophoma crateriformis</name>
    <dbReference type="NCBI Taxonomy" id="565419"/>
    <lineage>
        <taxon>Eukaryota</taxon>
        <taxon>Fungi</taxon>
        <taxon>Dikarya</taxon>
        <taxon>Ascomycota</taxon>
        <taxon>Pezizomycotina</taxon>
        <taxon>Leotiomycetes</taxon>
        <taxon>Helotiales</taxon>
        <taxon>Dermateaceae</taxon>
        <taxon>Coleophoma</taxon>
    </lineage>
</organism>
<dbReference type="Proteomes" id="UP000256328">
    <property type="component" value="Unassembled WGS sequence"/>
</dbReference>
<name>A0A3D8T9D2_9HELO</name>
<comment type="caution">
    <text evidence="1">The sequence shown here is derived from an EMBL/GenBank/DDBJ whole genome shotgun (WGS) entry which is preliminary data.</text>
</comment>
<dbReference type="AlphaFoldDB" id="A0A3D8T9D2"/>
<gene>
    <name evidence="1" type="ORF">BP5796_00381</name>
</gene>
<keyword evidence="2" id="KW-1185">Reference proteome</keyword>